<gene>
    <name evidence="1" type="ORF">K1T71_009306</name>
</gene>
<accession>A0ACC1CUF9</accession>
<evidence type="ECO:0000313" key="2">
    <source>
        <dbReference type="Proteomes" id="UP000824533"/>
    </source>
</evidence>
<dbReference type="EMBL" id="CM034402">
    <property type="protein sequence ID" value="KAJ0175165.1"/>
    <property type="molecule type" value="Genomic_DNA"/>
</dbReference>
<sequence>MLAPGTEILIGQNLTELPNIRVIKTDTELLLYSTSEQSLIDIKTSEEITGQGVLAVRVGCNNRLTQYVYVASDACMKPDAEYLILPGIYKFQDGYATIILLKEVKYGNLNYLLDEGPSSIRRWPKLYEHNLCSSTGITDNKIVFYTAVFVIKCALFVIEVECRFEWSNTSCRSVRNNAITCKLARAGCGWLPGNGHDVVQYS</sequence>
<dbReference type="Proteomes" id="UP000824533">
    <property type="component" value="Linkage Group LG16"/>
</dbReference>
<evidence type="ECO:0000313" key="1">
    <source>
        <dbReference type="EMBL" id="KAJ0175165.1"/>
    </source>
</evidence>
<keyword evidence="2" id="KW-1185">Reference proteome</keyword>
<organism evidence="1 2">
    <name type="scientific">Dendrolimus kikuchii</name>
    <dbReference type="NCBI Taxonomy" id="765133"/>
    <lineage>
        <taxon>Eukaryota</taxon>
        <taxon>Metazoa</taxon>
        <taxon>Ecdysozoa</taxon>
        <taxon>Arthropoda</taxon>
        <taxon>Hexapoda</taxon>
        <taxon>Insecta</taxon>
        <taxon>Pterygota</taxon>
        <taxon>Neoptera</taxon>
        <taxon>Endopterygota</taxon>
        <taxon>Lepidoptera</taxon>
        <taxon>Glossata</taxon>
        <taxon>Ditrysia</taxon>
        <taxon>Bombycoidea</taxon>
        <taxon>Lasiocampidae</taxon>
        <taxon>Dendrolimus</taxon>
    </lineage>
</organism>
<protein>
    <submittedName>
        <fullName evidence="1">Uncharacterized protein</fullName>
    </submittedName>
</protein>
<proteinExistence type="predicted"/>
<name>A0ACC1CUF9_9NEOP</name>
<reference evidence="1 2" key="1">
    <citation type="journal article" date="2021" name="Front. Genet.">
        <title>Chromosome-Level Genome Assembly Reveals Significant Gene Expansion in the Toll and IMD Signaling Pathways of Dendrolimus kikuchii.</title>
        <authorList>
            <person name="Zhou J."/>
            <person name="Wu P."/>
            <person name="Xiong Z."/>
            <person name="Liu N."/>
            <person name="Zhao N."/>
            <person name="Ji M."/>
            <person name="Qiu Y."/>
            <person name="Yang B."/>
        </authorList>
    </citation>
    <scope>NUCLEOTIDE SEQUENCE [LARGE SCALE GENOMIC DNA]</scope>
    <source>
        <strain evidence="1">Ann1</strain>
    </source>
</reference>
<comment type="caution">
    <text evidence="1">The sequence shown here is derived from an EMBL/GenBank/DDBJ whole genome shotgun (WGS) entry which is preliminary data.</text>
</comment>